<proteinExistence type="predicted"/>
<feature type="compositionally biased region" description="Basic and acidic residues" evidence="1">
    <location>
        <begin position="9"/>
        <end position="20"/>
    </location>
</feature>
<evidence type="ECO:0000313" key="3">
    <source>
        <dbReference type="Proteomes" id="UP001497516"/>
    </source>
</evidence>
<sequence>MFRHNCQQEPKKQWKLKEGAGAEDECTGEETHVVRDECDAAIDQVVVGVEEAQGAAVVGNLGSDEEGNEVADPQGSKVIQSKEVEIPILLVEDGKAPSSIGSPPLSFAQIVRGSPPLGGSPSEIGHSTELGKPPYSGSLQAQLTQVVASNSMLVSKVMSS</sequence>
<evidence type="ECO:0000256" key="1">
    <source>
        <dbReference type="SAM" id="MobiDB-lite"/>
    </source>
</evidence>
<protein>
    <submittedName>
        <fullName evidence="2">Uncharacterized protein</fullName>
    </submittedName>
</protein>
<evidence type="ECO:0000313" key="2">
    <source>
        <dbReference type="EMBL" id="CAL1379988.1"/>
    </source>
</evidence>
<name>A0AAV2E2W1_9ROSI</name>
<gene>
    <name evidence="2" type="ORF">LTRI10_LOCUS21469</name>
</gene>
<feature type="region of interest" description="Disordered" evidence="1">
    <location>
        <begin position="112"/>
        <end position="136"/>
    </location>
</feature>
<organism evidence="2 3">
    <name type="scientific">Linum trigynum</name>
    <dbReference type="NCBI Taxonomy" id="586398"/>
    <lineage>
        <taxon>Eukaryota</taxon>
        <taxon>Viridiplantae</taxon>
        <taxon>Streptophyta</taxon>
        <taxon>Embryophyta</taxon>
        <taxon>Tracheophyta</taxon>
        <taxon>Spermatophyta</taxon>
        <taxon>Magnoliopsida</taxon>
        <taxon>eudicotyledons</taxon>
        <taxon>Gunneridae</taxon>
        <taxon>Pentapetalae</taxon>
        <taxon>rosids</taxon>
        <taxon>fabids</taxon>
        <taxon>Malpighiales</taxon>
        <taxon>Linaceae</taxon>
        <taxon>Linum</taxon>
    </lineage>
</organism>
<reference evidence="2 3" key="1">
    <citation type="submission" date="2024-04" db="EMBL/GenBank/DDBJ databases">
        <authorList>
            <person name="Fracassetti M."/>
        </authorList>
    </citation>
    <scope>NUCLEOTIDE SEQUENCE [LARGE SCALE GENOMIC DNA]</scope>
</reference>
<keyword evidence="3" id="KW-1185">Reference proteome</keyword>
<accession>A0AAV2E2W1</accession>
<dbReference type="AlphaFoldDB" id="A0AAV2E2W1"/>
<dbReference type="EMBL" id="OZ034817">
    <property type="protein sequence ID" value="CAL1379988.1"/>
    <property type="molecule type" value="Genomic_DNA"/>
</dbReference>
<dbReference type="Proteomes" id="UP001497516">
    <property type="component" value="Chromosome 4"/>
</dbReference>
<feature type="region of interest" description="Disordered" evidence="1">
    <location>
        <begin position="1"/>
        <end position="29"/>
    </location>
</feature>